<dbReference type="InterPro" id="IPR006073">
    <property type="entry name" value="GTP-bd"/>
</dbReference>
<dbReference type="GO" id="GO:0070181">
    <property type="term" value="F:small ribosomal subunit rRNA binding"/>
    <property type="evidence" value="ECO:0007669"/>
    <property type="project" value="UniProtKB-UniRule"/>
</dbReference>
<evidence type="ECO:0000256" key="10">
    <source>
        <dbReference type="RuleBase" id="RU003761"/>
    </source>
</evidence>
<feature type="binding site" evidence="8">
    <location>
        <begin position="60"/>
        <end position="64"/>
    </location>
    <ligand>
        <name>GTP</name>
        <dbReference type="ChEBI" id="CHEBI:37565"/>
    </ligand>
</feature>
<dbReference type="GO" id="GO:0005525">
    <property type="term" value="F:GTP binding"/>
    <property type="evidence" value="ECO:0007669"/>
    <property type="project" value="UniProtKB-UniRule"/>
</dbReference>
<dbReference type="AlphaFoldDB" id="A0A0B7MFS8"/>
<evidence type="ECO:0000256" key="1">
    <source>
        <dbReference type="ARBA" id="ARBA00007921"/>
    </source>
</evidence>
<dbReference type="FunFam" id="3.40.50.300:FF:000094">
    <property type="entry name" value="GTPase Era"/>
    <property type="match status" value="1"/>
</dbReference>
<feature type="domain" description="Era-type G" evidence="12">
    <location>
        <begin position="5"/>
        <end position="172"/>
    </location>
</feature>
<dbReference type="Gene3D" id="3.40.50.300">
    <property type="entry name" value="P-loop containing nucleotide triphosphate hydrolases"/>
    <property type="match status" value="1"/>
</dbReference>
<comment type="similarity">
    <text evidence="1 8 9 10">Belongs to the TRAFAC class TrmE-Era-EngA-EngB-Septin-like GTPase superfamily. Era GTPase family.</text>
</comment>
<dbReference type="GO" id="GO:0003924">
    <property type="term" value="F:GTPase activity"/>
    <property type="evidence" value="ECO:0007669"/>
    <property type="project" value="UniProtKB-UniRule"/>
</dbReference>
<accession>A0A0B7MFS8</accession>
<feature type="binding site" evidence="8">
    <location>
        <begin position="122"/>
        <end position="125"/>
    </location>
    <ligand>
        <name>GTP</name>
        <dbReference type="ChEBI" id="CHEBI:37565"/>
    </ligand>
</feature>
<feature type="region of interest" description="G1" evidence="9">
    <location>
        <begin position="13"/>
        <end position="20"/>
    </location>
</feature>
<dbReference type="InterPro" id="IPR030388">
    <property type="entry name" value="G_ERA_dom"/>
</dbReference>
<evidence type="ECO:0000256" key="3">
    <source>
        <dbReference type="ARBA" id="ARBA00022517"/>
    </source>
</evidence>
<dbReference type="SUPFAM" id="SSF54814">
    <property type="entry name" value="Prokaryotic type KH domain (KH-domain type II)"/>
    <property type="match status" value="1"/>
</dbReference>
<keyword evidence="14" id="KW-1185">Reference proteome</keyword>
<evidence type="ECO:0000256" key="9">
    <source>
        <dbReference type="PROSITE-ProRule" id="PRU01050"/>
    </source>
</evidence>
<keyword evidence="8" id="KW-1003">Cell membrane</keyword>
<keyword evidence="7 8" id="KW-0472">Membrane</keyword>
<comment type="subcellular location">
    <subcellularLocation>
        <location evidence="8">Cytoplasm</location>
    </subcellularLocation>
    <subcellularLocation>
        <location evidence="8">Cell membrane</location>
        <topology evidence="8">Peripheral membrane protein</topology>
    </subcellularLocation>
</comment>
<proteinExistence type="inferred from homology"/>
<dbReference type="InterPro" id="IPR027417">
    <property type="entry name" value="P-loop_NTPase"/>
</dbReference>
<dbReference type="CDD" id="cd22534">
    <property type="entry name" value="KH-II_Era"/>
    <property type="match status" value="1"/>
</dbReference>
<dbReference type="FunFam" id="3.30.300.20:FF:000003">
    <property type="entry name" value="GTPase Era"/>
    <property type="match status" value="1"/>
</dbReference>
<dbReference type="GO" id="GO:0005829">
    <property type="term" value="C:cytosol"/>
    <property type="evidence" value="ECO:0007669"/>
    <property type="project" value="TreeGrafter"/>
</dbReference>
<protein>
    <recommendedName>
        <fullName evidence="2 8">GTPase Era</fullName>
    </recommendedName>
</protein>
<dbReference type="SUPFAM" id="SSF52540">
    <property type="entry name" value="P-loop containing nucleoside triphosphate hydrolases"/>
    <property type="match status" value="1"/>
</dbReference>
<feature type="region of interest" description="G4" evidence="9">
    <location>
        <begin position="122"/>
        <end position="125"/>
    </location>
</feature>
<evidence type="ECO:0000313" key="13">
    <source>
        <dbReference type="EMBL" id="CEO88925.1"/>
    </source>
</evidence>
<dbReference type="PANTHER" id="PTHR42698">
    <property type="entry name" value="GTPASE ERA"/>
    <property type="match status" value="1"/>
</dbReference>
<dbReference type="PROSITE" id="PS50823">
    <property type="entry name" value="KH_TYPE_2"/>
    <property type="match status" value="1"/>
</dbReference>
<evidence type="ECO:0000259" key="12">
    <source>
        <dbReference type="PROSITE" id="PS51713"/>
    </source>
</evidence>
<dbReference type="GO" id="GO:0000028">
    <property type="term" value="P:ribosomal small subunit assembly"/>
    <property type="evidence" value="ECO:0007669"/>
    <property type="project" value="TreeGrafter"/>
</dbReference>
<feature type="region of interest" description="G5" evidence="9">
    <location>
        <begin position="151"/>
        <end position="153"/>
    </location>
</feature>
<evidence type="ECO:0000256" key="7">
    <source>
        <dbReference type="ARBA" id="ARBA00023136"/>
    </source>
</evidence>
<evidence type="ECO:0000256" key="6">
    <source>
        <dbReference type="ARBA" id="ARBA00023134"/>
    </source>
</evidence>
<keyword evidence="6 8" id="KW-0342">GTP-binding</keyword>
<dbReference type="InterPro" id="IPR009019">
    <property type="entry name" value="KH_sf_prok-type"/>
</dbReference>
<gene>
    <name evidence="8 13" type="primary">era</name>
    <name evidence="13" type="ORF">SSCH_30029</name>
</gene>
<dbReference type="Pfam" id="PF07650">
    <property type="entry name" value="KH_2"/>
    <property type="match status" value="1"/>
</dbReference>
<keyword evidence="4 8" id="KW-0547">Nucleotide-binding</keyword>
<dbReference type="OrthoDB" id="9805918at2"/>
<keyword evidence="5 8" id="KW-0694">RNA-binding</keyword>
<organism evidence="13 14">
    <name type="scientific">Syntrophaceticus schinkii</name>
    <dbReference type="NCBI Taxonomy" id="499207"/>
    <lineage>
        <taxon>Bacteria</taxon>
        <taxon>Bacillati</taxon>
        <taxon>Bacillota</taxon>
        <taxon>Clostridia</taxon>
        <taxon>Thermoanaerobacterales</taxon>
        <taxon>Thermoanaerobacterales Family III. Incertae Sedis</taxon>
        <taxon>Syntrophaceticus</taxon>
    </lineage>
</organism>
<keyword evidence="8" id="KW-0963">Cytoplasm</keyword>
<comment type="function">
    <text evidence="8">An essential GTPase that binds both GDP and GTP, with rapid nucleotide exchange. Plays a role in 16S rRNA processing and 30S ribosomal subunit biogenesis and possibly also in cell cycle regulation and energy metabolism.</text>
</comment>
<comment type="subunit">
    <text evidence="8">Monomer.</text>
</comment>
<dbReference type="PANTHER" id="PTHR42698:SF1">
    <property type="entry name" value="GTPASE ERA, MITOCHONDRIAL"/>
    <property type="match status" value="1"/>
</dbReference>
<keyword evidence="3 8" id="KW-0690">Ribosome biogenesis</keyword>
<dbReference type="InterPro" id="IPR005662">
    <property type="entry name" value="GTPase_Era-like"/>
</dbReference>
<evidence type="ECO:0000256" key="2">
    <source>
        <dbReference type="ARBA" id="ARBA00020484"/>
    </source>
</evidence>
<dbReference type="PROSITE" id="PS51713">
    <property type="entry name" value="G_ERA"/>
    <property type="match status" value="1"/>
</dbReference>
<dbReference type="GO" id="GO:0043024">
    <property type="term" value="F:ribosomal small subunit binding"/>
    <property type="evidence" value="ECO:0007669"/>
    <property type="project" value="TreeGrafter"/>
</dbReference>
<dbReference type="InterPro" id="IPR004044">
    <property type="entry name" value="KH_dom_type_2"/>
</dbReference>
<dbReference type="Gene3D" id="3.30.300.20">
    <property type="match status" value="1"/>
</dbReference>
<dbReference type="NCBIfam" id="NF000908">
    <property type="entry name" value="PRK00089.1"/>
    <property type="match status" value="1"/>
</dbReference>
<dbReference type="NCBIfam" id="TIGR00436">
    <property type="entry name" value="era"/>
    <property type="match status" value="1"/>
</dbReference>
<dbReference type="Proteomes" id="UP000046155">
    <property type="component" value="Unassembled WGS sequence"/>
</dbReference>
<evidence type="ECO:0000313" key="14">
    <source>
        <dbReference type="Proteomes" id="UP000046155"/>
    </source>
</evidence>
<evidence type="ECO:0000256" key="4">
    <source>
        <dbReference type="ARBA" id="ARBA00022741"/>
    </source>
</evidence>
<evidence type="ECO:0000256" key="5">
    <source>
        <dbReference type="ARBA" id="ARBA00022884"/>
    </source>
</evidence>
<dbReference type="PRINTS" id="PR00449">
    <property type="entry name" value="RASTRNSFRMNG"/>
</dbReference>
<dbReference type="RefSeq" id="WP_044664979.1">
    <property type="nucleotide sequence ID" value="NZ_CDRZ01000223.1"/>
</dbReference>
<dbReference type="GO" id="GO:0005886">
    <property type="term" value="C:plasma membrane"/>
    <property type="evidence" value="ECO:0007669"/>
    <property type="project" value="UniProtKB-SubCell"/>
</dbReference>
<sequence length="295" mass="33516">MFFIKSGFACIIGRPNVGKSTLLNQFMGRKVAIVSDKPQTTRNRILGILTTEDAQAVFIDTPGIHKPRHKLGAYMTRLAQETLEEVDLVIHVVDASVSPGTGEEYILEQLRDVSTPVLLVLNKIDLIKKQELLPLIDWFSKRYDFQNIVPVSALTAENLDKLRELIAANLKEGPFFYPAEMVTDQPEKFVAAEIIREKVLHLTREEVPHAVAVVIEEMKERENGLFYINAVVYVERDSQKGIIIGRGGRMLKEIGQLARQELQAILGNKVYLDLWVKVKKDWRDDEAVLRSFGYE</sequence>
<dbReference type="InterPro" id="IPR005225">
    <property type="entry name" value="Small_GTP-bd"/>
</dbReference>
<name>A0A0B7MFS8_9FIRM</name>
<feature type="domain" description="KH type-2" evidence="11">
    <location>
        <begin position="203"/>
        <end position="280"/>
    </location>
</feature>
<evidence type="ECO:0000256" key="8">
    <source>
        <dbReference type="HAMAP-Rule" id="MF_00367"/>
    </source>
</evidence>
<dbReference type="EMBL" id="CDRZ01000223">
    <property type="protein sequence ID" value="CEO88925.1"/>
    <property type="molecule type" value="Genomic_DNA"/>
</dbReference>
<dbReference type="HAMAP" id="MF_00367">
    <property type="entry name" value="GTPase_Era"/>
    <property type="match status" value="1"/>
</dbReference>
<dbReference type="CDD" id="cd04163">
    <property type="entry name" value="Era"/>
    <property type="match status" value="1"/>
</dbReference>
<dbReference type="InterPro" id="IPR015946">
    <property type="entry name" value="KH_dom-like_a/b"/>
</dbReference>
<evidence type="ECO:0000259" key="11">
    <source>
        <dbReference type="PROSITE" id="PS50823"/>
    </source>
</evidence>
<reference evidence="14" key="1">
    <citation type="submission" date="2015-01" db="EMBL/GenBank/DDBJ databases">
        <authorList>
            <person name="Manzoor Shahid"/>
            <person name="Zubair Saima"/>
        </authorList>
    </citation>
    <scope>NUCLEOTIDE SEQUENCE [LARGE SCALE GENOMIC DNA]</scope>
    <source>
        <strain evidence="14">Sp3</strain>
    </source>
</reference>
<dbReference type="NCBIfam" id="TIGR00231">
    <property type="entry name" value="small_GTP"/>
    <property type="match status" value="1"/>
</dbReference>
<feature type="region of interest" description="G2" evidence="9">
    <location>
        <begin position="39"/>
        <end position="43"/>
    </location>
</feature>
<keyword evidence="8" id="KW-0699">rRNA-binding</keyword>
<feature type="region of interest" description="G3" evidence="9">
    <location>
        <begin position="60"/>
        <end position="63"/>
    </location>
</feature>
<feature type="binding site" evidence="8">
    <location>
        <begin position="13"/>
        <end position="20"/>
    </location>
    <ligand>
        <name>GTP</name>
        <dbReference type="ChEBI" id="CHEBI:37565"/>
    </ligand>
</feature>
<dbReference type="Pfam" id="PF01926">
    <property type="entry name" value="MMR_HSR1"/>
    <property type="match status" value="1"/>
</dbReference>